<organism evidence="1 2">
    <name type="scientific">Lysinibacillus capsici</name>
    <dbReference type="NCBI Taxonomy" id="2115968"/>
    <lineage>
        <taxon>Bacteria</taxon>
        <taxon>Bacillati</taxon>
        <taxon>Bacillota</taxon>
        <taxon>Bacilli</taxon>
        <taxon>Bacillales</taxon>
        <taxon>Bacillaceae</taxon>
        <taxon>Lysinibacillus</taxon>
    </lineage>
</organism>
<sequence length="466" mass="54438">MSHNKLLYQDINEMLAELNAKDRGRYFICTCPECQQQEAFIYKNNMNFIQCNRENSCGERFILSYEEKEAEISYSTDQDKRKGLSVKESKQLADFTKLMNHVLQNIESDTLDKGYRGLSRATTSPFIADFSNPEGVKFMFEYANGLLPKNYADNHWMCQRNLVFPLFSEDGRIDRILLRSSINPNIEPKEIQLVVNPSNEARDFFVDIPEEAKTVVIGEAILDSLSFREIDKTLGIMALTGSRKYRTLCNYIKENPEKFKNKRFLIAMDDDVAGYKASKEIASCLEEIHADYQIFIYPETCKDGNDFLVKEKEKFQRYVQFFDKKFESNSRNYIDIKKSMQHVVICNSRMDALSFRSVDAECGVLVIQGEDNVDFKEPIQKLMLNRDLQHKTFILAMPHTAEGQNKTHELIGFFEKMNLEYKVFEYPDDALSPIKFSLDDHKSFEKCVNQQLFKKENQVRKLQYER</sequence>
<dbReference type="SUPFAM" id="SSF56731">
    <property type="entry name" value="DNA primase core"/>
    <property type="match status" value="1"/>
</dbReference>
<dbReference type="RefSeq" id="WP_004230919.1">
    <property type="nucleotide sequence ID" value="NZ_CP122283.1"/>
</dbReference>
<dbReference type="EMBL" id="CP122283">
    <property type="protein sequence ID" value="WGF39033.1"/>
    <property type="molecule type" value="Genomic_DNA"/>
</dbReference>
<accession>A0ABY8KKF5</accession>
<protein>
    <submittedName>
        <fullName evidence="1">Toprim domain-containing protein</fullName>
    </submittedName>
</protein>
<reference evidence="1 2" key="1">
    <citation type="submission" date="2023-04" db="EMBL/GenBank/DDBJ databases">
        <title>Genomic of Lysinibacillus capsici TSBLM.</title>
        <authorList>
            <person name="Hu X.S."/>
            <person name="Yu C.H."/>
        </authorList>
    </citation>
    <scope>NUCLEOTIDE SEQUENCE [LARGE SCALE GENOMIC DNA]</scope>
    <source>
        <strain evidence="1 2">TSBLM</strain>
    </source>
</reference>
<keyword evidence="2" id="KW-1185">Reference proteome</keyword>
<dbReference type="Pfam" id="PF13155">
    <property type="entry name" value="Toprim_2"/>
    <property type="match status" value="1"/>
</dbReference>
<evidence type="ECO:0000313" key="2">
    <source>
        <dbReference type="Proteomes" id="UP001244564"/>
    </source>
</evidence>
<evidence type="ECO:0000313" key="1">
    <source>
        <dbReference type="EMBL" id="WGF39033.1"/>
    </source>
</evidence>
<name>A0ABY8KKF5_9BACI</name>
<gene>
    <name evidence="1" type="ORF">QBO96_01880</name>
</gene>
<dbReference type="Proteomes" id="UP001244564">
    <property type="component" value="Chromosome"/>
</dbReference>
<dbReference type="Gene3D" id="3.40.1360.10">
    <property type="match status" value="1"/>
</dbReference>
<proteinExistence type="predicted"/>